<feature type="signal peptide" evidence="2">
    <location>
        <begin position="1"/>
        <end position="23"/>
    </location>
</feature>
<evidence type="ECO:0000259" key="4">
    <source>
        <dbReference type="Pfam" id="PF05199"/>
    </source>
</evidence>
<dbReference type="Gene3D" id="3.30.560.10">
    <property type="entry name" value="Glucose Oxidase, domain 3"/>
    <property type="match status" value="2"/>
</dbReference>
<dbReference type="Pfam" id="PF05199">
    <property type="entry name" value="GMC_oxred_C"/>
    <property type="match status" value="1"/>
</dbReference>
<evidence type="ECO:0000313" key="6">
    <source>
        <dbReference type="RefSeq" id="XP_015186631.1"/>
    </source>
</evidence>
<organism evidence="5 6">
    <name type="scientific">Polistes dominula</name>
    <name type="common">European paper wasp</name>
    <name type="synonym">Vespa dominula</name>
    <dbReference type="NCBI Taxonomy" id="743375"/>
    <lineage>
        <taxon>Eukaryota</taxon>
        <taxon>Metazoa</taxon>
        <taxon>Ecdysozoa</taxon>
        <taxon>Arthropoda</taxon>
        <taxon>Hexapoda</taxon>
        <taxon>Insecta</taxon>
        <taxon>Pterygota</taxon>
        <taxon>Neoptera</taxon>
        <taxon>Endopterygota</taxon>
        <taxon>Hymenoptera</taxon>
        <taxon>Apocrita</taxon>
        <taxon>Aculeata</taxon>
        <taxon>Vespoidea</taxon>
        <taxon>Vespidae</taxon>
        <taxon>Polistinae</taxon>
        <taxon>Polistini</taxon>
        <taxon>Polistes</taxon>
    </lineage>
</organism>
<evidence type="ECO:0000259" key="3">
    <source>
        <dbReference type="Pfam" id="PF00732"/>
    </source>
</evidence>
<evidence type="ECO:0000313" key="5">
    <source>
        <dbReference type="Proteomes" id="UP000694924"/>
    </source>
</evidence>
<dbReference type="RefSeq" id="XP_015186631.1">
    <property type="nucleotide sequence ID" value="XM_015331145.1"/>
</dbReference>
<evidence type="ECO:0000256" key="2">
    <source>
        <dbReference type="SAM" id="SignalP"/>
    </source>
</evidence>
<dbReference type="PANTHER" id="PTHR11552:SF188">
    <property type="entry name" value="NEITHER INACTIVATION NOR AFTERPOTENTIAL PROTEIN G"/>
    <property type="match status" value="1"/>
</dbReference>
<keyword evidence="2" id="KW-0732">Signal</keyword>
<feature type="chain" id="PRO_5047315327" evidence="2">
    <location>
        <begin position="24"/>
        <end position="556"/>
    </location>
</feature>
<feature type="domain" description="Glucose-methanol-choline oxidoreductase C-terminal" evidence="4">
    <location>
        <begin position="403"/>
        <end position="544"/>
    </location>
</feature>
<dbReference type="Proteomes" id="UP000694924">
    <property type="component" value="Unplaced"/>
</dbReference>
<evidence type="ECO:0000256" key="1">
    <source>
        <dbReference type="ARBA" id="ARBA00010790"/>
    </source>
</evidence>
<dbReference type="PANTHER" id="PTHR11552">
    <property type="entry name" value="GLUCOSE-METHANOL-CHOLINE GMC OXIDOREDUCTASE"/>
    <property type="match status" value="1"/>
</dbReference>
<dbReference type="InterPro" id="IPR036188">
    <property type="entry name" value="FAD/NAD-bd_sf"/>
</dbReference>
<dbReference type="SUPFAM" id="SSF54373">
    <property type="entry name" value="FAD-linked reductases, C-terminal domain"/>
    <property type="match status" value="1"/>
</dbReference>
<dbReference type="InterPro" id="IPR000172">
    <property type="entry name" value="GMC_OxRdtase_N"/>
</dbReference>
<feature type="domain" description="Glucose-methanol-choline oxidoreductase N-terminal" evidence="3">
    <location>
        <begin position="36"/>
        <end position="303"/>
    </location>
</feature>
<keyword evidence="5" id="KW-1185">Reference proteome</keyword>
<dbReference type="GeneID" id="107071823"/>
<protein>
    <submittedName>
        <fullName evidence="6">Neither inactivation nor afterpotential protein G</fullName>
    </submittedName>
</protein>
<dbReference type="SUPFAM" id="SSF51905">
    <property type="entry name" value="FAD/NAD(P)-binding domain"/>
    <property type="match status" value="1"/>
</dbReference>
<dbReference type="Pfam" id="PF00732">
    <property type="entry name" value="GMC_oxred_N"/>
    <property type="match status" value="1"/>
</dbReference>
<proteinExistence type="inferred from homology"/>
<reference evidence="6" key="1">
    <citation type="submission" date="2025-08" db="UniProtKB">
        <authorList>
            <consortium name="RefSeq"/>
        </authorList>
    </citation>
    <scope>IDENTIFICATION</scope>
    <source>
        <tissue evidence="6">Whole body</tissue>
    </source>
</reference>
<comment type="similarity">
    <text evidence="1">Belongs to the GMC oxidoreductase family.</text>
</comment>
<dbReference type="PIRSF" id="PIRSF000137">
    <property type="entry name" value="Alcohol_oxidase"/>
    <property type="match status" value="1"/>
</dbReference>
<dbReference type="InterPro" id="IPR012132">
    <property type="entry name" value="GMC_OxRdtase"/>
</dbReference>
<dbReference type="Gene3D" id="3.50.50.60">
    <property type="entry name" value="FAD/NAD(P)-binding domain"/>
    <property type="match status" value="2"/>
</dbReference>
<accession>A0ABM1J2E4</accession>
<sequence length="556" mass="62387">MRNYILISFMILILSLFYHYQFSKPISIIETPNSYYDYIVVGAGTTGCVLASRLSDLTNTTVLLVEAGGYFNWMSVMPLMAPLMQGSSLDWAYKTETQKFSSLGLWSHQQSLPRGKGLGGSGQINYLVHSFGRSNDYKSWPKGWSYGDLIPYFKKVTETMSVTTVSSNEPLVVAFMESELSIGSNDATFQKASYTAKKGNRWSTYHAYLLNSLNRNNLHVLMNTLVTKISFNDTKIVGVDVLYNNASRGKINARKEVILCAGTINTVQLLMLSGIGPKQELNKYGIRTVSNLQEVGKNLFDHLNIPIYVNLKAPVSLTLRKMQSIQEMAKYFIFGTGSLSTNRVLATARVNDSGIILFGMASTDEKLLKDIANYQTETFRSLFPAYNDTGHEGFLYLATCLQPKSRGNITLRSRSIFDQPKIDPAYLQHDNDVYCTYNAINLAVETLNSRKFREFGARVHLPDFEECRHFRQDYRDYEYSECVMRIGGVTSHHPCGSCRMGSDNKAVVDEKLRVRGVNGLRIMDASILPSPISGTPNSVLIAMAERAFDLISEKNK</sequence>
<gene>
    <name evidence="6" type="primary">LOC107071823</name>
</gene>
<dbReference type="InterPro" id="IPR007867">
    <property type="entry name" value="GMC_OxRtase_C"/>
</dbReference>
<name>A0ABM1J2E4_POLDO</name>